<dbReference type="Proteomes" id="UP000887565">
    <property type="component" value="Unplaced"/>
</dbReference>
<organism evidence="2 3">
    <name type="scientific">Romanomermis culicivorax</name>
    <name type="common">Nematode worm</name>
    <dbReference type="NCBI Taxonomy" id="13658"/>
    <lineage>
        <taxon>Eukaryota</taxon>
        <taxon>Metazoa</taxon>
        <taxon>Ecdysozoa</taxon>
        <taxon>Nematoda</taxon>
        <taxon>Enoplea</taxon>
        <taxon>Dorylaimia</taxon>
        <taxon>Mermithida</taxon>
        <taxon>Mermithoidea</taxon>
        <taxon>Mermithidae</taxon>
        <taxon>Romanomermis</taxon>
    </lineage>
</organism>
<feature type="compositionally biased region" description="Acidic residues" evidence="1">
    <location>
        <begin position="79"/>
        <end position="93"/>
    </location>
</feature>
<accession>A0A915JGC8</accession>
<dbReference type="WBParaSite" id="nRc.2.0.1.t24647-RA">
    <property type="protein sequence ID" value="nRc.2.0.1.t24647-RA"/>
    <property type="gene ID" value="nRc.2.0.1.g24647"/>
</dbReference>
<feature type="region of interest" description="Disordered" evidence="1">
    <location>
        <begin position="1"/>
        <end position="55"/>
    </location>
</feature>
<feature type="compositionally biased region" description="Polar residues" evidence="1">
    <location>
        <begin position="1"/>
        <end position="16"/>
    </location>
</feature>
<reference evidence="3" key="1">
    <citation type="submission" date="2022-11" db="UniProtKB">
        <authorList>
            <consortium name="WormBaseParasite"/>
        </authorList>
    </citation>
    <scope>IDENTIFICATION</scope>
</reference>
<dbReference type="AlphaFoldDB" id="A0A915JGC8"/>
<sequence length="292" mass="32377">MKIETNQLSSQALTSRQQPSSLNENQQQQQAADQQQQSPAANLFLQQDSDDQDIDSNIELEDVLPDESTVENDDRVVVVEDDEDDDGVEDERDETVSDNINVINRLSDDVVDPMMDDERMQSDAFYDSVDINIVRKRNKLNDFDHRNSVPSGSVLAPLNSTSNGAALNNLGPSSSSAFSSNIASAFQPLVHMGDTASSSSLLTLGRSATATTSHNASLLPNQSATNNPLHNWQSTKQTLRERFSFMFCNEILADVHFIVGRGEQYFSNDVNLERKKFEFWSFPHSADGGARL</sequence>
<evidence type="ECO:0000313" key="2">
    <source>
        <dbReference type="Proteomes" id="UP000887565"/>
    </source>
</evidence>
<feature type="compositionally biased region" description="Low complexity" evidence="1">
    <location>
        <begin position="17"/>
        <end position="42"/>
    </location>
</feature>
<keyword evidence="2" id="KW-1185">Reference proteome</keyword>
<name>A0A915JGC8_ROMCU</name>
<evidence type="ECO:0000313" key="3">
    <source>
        <dbReference type="WBParaSite" id="nRc.2.0.1.t24647-RA"/>
    </source>
</evidence>
<evidence type="ECO:0000256" key="1">
    <source>
        <dbReference type="SAM" id="MobiDB-lite"/>
    </source>
</evidence>
<proteinExistence type="predicted"/>
<protein>
    <submittedName>
        <fullName evidence="3">Uncharacterized protein</fullName>
    </submittedName>
</protein>
<feature type="region of interest" description="Disordered" evidence="1">
    <location>
        <begin position="74"/>
        <end position="94"/>
    </location>
</feature>